<evidence type="ECO:0000259" key="9">
    <source>
        <dbReference type="PROSITE" id="PS50240"/>
    </source>
</evidence>
<dbReference type="InterPro" id="IPR001314">
    <property type="entry name" value="Peptidase_S1A"/>
</dbReference>
<accession>A0A5S6QWF3</accession>
<dbReference type="Pfam" id="PF00024">
    <property type="entry name" value="PAN_1"/>
    <property type="match status" value="1"/>
</dbReference>
<dbReference type="GO" id="GO:0004252">
    <property type="term" value="F:serine-type endopeptidase activity"/>
    <property type="evidence" value="ECO:0007669"/>
    <property type="project" value="InterPro"/>
</dbReference>
<dbReference type="SUPFAM" id="SSF50494">
    <property type="entry name" value="Trypsin-like serine proteases"/>
    <property type="match status" value="1"/>
</dbReference>
<dbReference type="InterPro" id="IPR033116">
    <property type="entry name" value="TRYPSIN_SER"/>
</dbReference>
<evidence type="ECO:0000313" key="12">
    <source>
        <dbReference type="WBParaSite" id="TMUE_3000011746.1"/>
    </source>
</evidence>
<dbReference type="GO" id="GO:0006508">
    <property type="term" value="P:proteolysis"/>
    <property type="evidence" value="ECO:0007669"/>
    <property type="project" value="UniProtKB-KW"/>
</dbReference>
<dbReference type="PROSITE" id="PS50240">
    <property type="entry name" value="TRYPSIN_DOM"/>
    <property type="match status" value="1"/>
</dbReference>
<evidence type="ECO:0000256" key="7">
    <source>
        <dbReference type="RuleBase" id="RU363034"/>
    </source>
</evidence>
<keyword evidence="2" id="KW-0356">Hemostasis</keyword>
<keyword evidence="3" id="KW-0677">Repeat</keyword>
<dbReference type="FunFam" id="2.40.10.10:FF:000003">
    <property type="entry name" value="Transmembrane serine protease 3"/>
    <property type="match status" value="1"/>
</dbReference>
<organism evidence="11 12">
    <name type="scientific">Trichuris muris</name>
    <name type="common">Mouse whipworm</name>
    <dbReference type="NCBI Taxonomy" id="70415"/>
    <lineage>
        <taxon>Eukaryota</taxon>
        <taxon>Metazoa</taxon>
        <taxon>Ecdysozoa</taxon>
        <taxon>Nematoda</taxon>
        <taxon>Enoplea</taxon>
        <taxon>Dorylaimia</taxon>
        <taxon>Trichinellida</taxon>
        <taxon>Trichuridae</taxon>
        <taxon>Trichuris</taxon>
    </lineage>
</organism>
<evidence type="ECO:0000259" key="10">
    <source>
        <dbReference type="PROSITE" id="PS50948"/>
    </source>
</evidence>
<dbReference type="AlphaFoldDB" id="A0A5S6QWF3"/>
<evidence type="ECO:0000256" key="5">
    <source>
        <dbReference type="ARBA" id="ARBA00022825"/>
    </source>
</evidence>
<dbReference type="GO" id="GO:0007599">
    <property type="term" value="P:hemostasis"/>
    <property type="evidence" value="ECO:0007669"/>
    <property type="project" value="UniProtKB-KW"/>
</dbReference>
<name>A0A5S6QWF3_TRIMR</name>
<dbReference type="PROSITE" id="PS50948">
    <property type="entry name" value="PAN"/>
    <property type="match status" value="1"/>
</dbReference>
<feature type="signal peptide" evidence="8">
    <location>
        <begin position="1"/>
        <end position="19"/>
    </location>
</feature>
<dbReference type="STRING" id="70415.A0A5S6QWF3"/>
<dbReference type="InterPro" id="IPR009003">
    <property type="entry name" value="Peptidase_S1_PA"/>
</dbReference>
<sequence>MRTLLLPLVAVYLPAVILPARLERMAIKDGGSCMIERVHSNYLHDMKVSQFTDKIESTEQCLKKCVDNRNVCNAFSYVKEVSLCKLIVKAISTAVKLWGFDEYVGVIKDCTSDVEENQKPKGQVACGKPYFRPKSIQETGVLRIVQGSEARPHSLPWMASLQTDNEHRCGATIVPTNKNANHSYHALTAAHCLYTPSLFPISVVEERIPDYRITIVAGIHSLTHDIYKRQAQTRRVGKSYIHPRFTKKKYFNDIAIIKTQRPFEFTNYVSSACLPDKNQVLPVGIRCLASGWGHTSETGTGVDRLRQVYLPILSDNYCRDAYGSMYLPGIMTCAGYEKGGADSCQGDSGGPFVCYDNDAWYLHGVISFGFGCARRGKPGIYTRVAAFTDWINHHE</sequence>
<dbReference type="PROSITE" id="PS00135">
    <property type="entry name" value="TRYPSIN_SER"/>
    <property type="match status" value="1"/>
</dbReference>
<dbReference type="Pfam" id="PF00089">
    <property type="entry name" value="Trypsin"/>
    <property type="match status" value="1"/>
</dbReference>
<dbReference type="WBParaSite" id="TMUE_3000011746.1">
    <property type="protein sequence ID" value="TMUE_3000011746.1"/>
    <property type="gene ID" value="WBGene00292527"/>
</dbReference>
<evidence type="ECO:0000313" key="11">
    <source>
        <dbReference type="Proteomes" id="UP000046395"/>
    </source>
</evidence>
<dbReference type="Gene3D" id="3.50.4.10">
    <property type="entry name" value="Hepatocyte Growth Factor"/>
    <property type="match status" value="1"/>
</dbReference>
<dbReference type="InterPro" id="IPR018114">
    <property type="entry name" value="TRYPSIN_HIS"/>
</dbReference>
<dbReference type="InterPro" id="IPR001254">
    <property type="entry name" value="Trypsin_dom"/>
</dbReference>
<evidence type="ECO:0000256" key="4">
    <source>
        <dbReference type="ARBA" id="ARBA00022801"/>
    </source>
</evidence>
<keyword evidence="4 7" id="KW-0378">Hydrolase</keyword>
<dbReference type="CDD" id="cd00190">
    <property type="entry name" value="Tryp_SPc"/>
    <property type="match status" value="1"/>
</dbReference>
<keyword evidence="11" id="KW-1185">Reference proteome</keyword>
<keyword evidence="6" id="KW-1015">Disulfide bond</keyword>
<keyword evidence="5 7" id="KW-0720">Serine protease</keyword>
<evidence type="ECO:0000256" key="1">
    <source>
        <dbReference type="ARBA" id="ARBA00022670"/>
    </source>
</evidence>
<dbReference type="PRINTS" id="PR00722">
    <property type="entry name" value="CHYMOTRYPSIN"/>
</dbReference>
<keyword evidence="8" id="KW-0732">Signal</keyword>
<dbReference type="InterPro" id="IPR003609">
    <property type="entry name" value="Pan_app"/>
</dbReference>
<evidence type="ECO:0000256" key="2">
    <source>
        <dbReference type="ARBA" id="ARBA00022696"/>
    </source>
</evidence>
<dbReference type="Proteomes" id="UP000046395">
    <property type="component" value="Unassembled WGS sequence"/>
</dbReference>
<dbReference type="PANTHER" id="PTHR24252">
    <property type="entry name" value="ACROSIN-RELATED"/>
    <property type="match status" value="1"/>
</dbReference>
<dbReference type="Gene3D" id="2.40.10.10">
    <property type="entry name" value="Trypsin-like serine proteases"/>
    <property type="match status" value="1"/>
</dbReference>
<feature type="domain" description="Apple" evidence="10">
    <location>
        <begin position="33"/>
        <end position="110"/>
    </location>
</feature>
<keyword evidence="1 7" id="KW-0645">Protease</keyword>
<reference evidence="12" key="1">
    <citation type="submission" date="2019-12" db="UniProtKB">
        <authorList>
            <consortium name="WormBaseParasite"/>
        </authorList>
    </citation>
    <scope>IDENTIFICATION</scope>
</reference>
<dbReference type="PANTHER" id="PTHR24252:SF7">
    <property type="entry name" value="HYALIN"/>
    <property type="match status" value="1"/>
</dbReference>
<proteinExistence type="predicted"/>
<evidence type="ECO:0000256" key="8">
    <source>
        <dbReference type="SAM" id="SignalP"/>
    </source>
</evidence>
<dbReference type="InterPro" id="IPR043504">
    <property type="entry name" value="Peptidase_S1_PA_chymotrypsin"/>
</dbReference>
<protein>
    <submittedName>
        <fullName evidence="12">Peptidase S1 domain-containing protein</fullName>
    </submittedName>
</protein>
<evidence type="ECO:0000256" key="3">
    <source>
        <dbReference type="ARBA" id="ARBA00022737"/>
    </source>
</evidence>
<feature type="chain" id="PRO_5024465460" evidence="8">
    <location>
        <begin position="20"/>
        <end position="395"/>
    </location>
</feature>
<feature type="domain" description="Peptidase S1" evidence="9">
    <location>
        <begin position="144"/>
        <end position="395"/>
    </location>
</feature>
<dbReference type="SMART" id="SM00020">
    <property type="entry name" value="Tryp_SPc"/>
    <property type="match status" value="1"/>
</dbReference>
<dbReference type="PROSITE" id="PS00134">
    <property type="entry name" value="TRYPSIN_HIS"/>
    <property type="match status" value="1"/>
</dbReference>
<evidence type="ECO:0000256" key="6">
    <source>
        <dbReference type="ARBA" id="ARBA00023157"/>
    </source>
</evidence>